<feature type="compositionally biased region" description="Basic and acidic residues" evidence="1">
    <location>
        <begin position="1"/>
        <end position="14"/>
    </location>
</feature>
<feature type="compositionally biased region" description="Basic and acidic residues" evidence="1">
    <location>
        <begin position="53"/>
        <end position="66"/>
    </location>
</feature>
<sequence>MTTADRHTDTDPRPEGGAYRASDVDVTAQDDAARYEDVDGTAAAREPGGYAQRHGDAADGTDRTDGTHGNADGYGGTQRLDAQDADLRGDPDPTPTDATATDEPRTEGGYPHSAESVDRSGRNAEGHTEGHTAGRHADSDLRTADADASATSATGTSTGTATTGTAGSDKLERLVPSSRVDEYTTRWDAVKVEFVDEPRQAVAKADKLVGELLDELDQLFRKQRSDLEHGLDADETSTEDLRLALRRYRSFFDRLLQL</sequence>
<proteinExistence type="predicted"/>
<gene>
    <name evidence="2" type="ORF">KDL28_12210</name>
</gene>
<comment type="caution">
    <text evidence="2">The sequence shown here is derived from an EMBL/GenBank/DDBJ whole genome shotgun (WGS) entry which is preliminary data.</text>
</comment>
<protein>
    <submittedName>
        <fullName evidence="2">Uncharacterized protein</fullName>
    </submittedName>
</protein>
<evidence type="ECO:0000313" key="3">
    <source>
        <dbReference type="Proteomes" id="UP001165283"/>
    </source>
</evidence>
<name>A0ABT0ZYJ8_9PSEU</name>
<dbReference type="Proteomes" id="UP001165283">
    <property type="component" value="Unassembled WGS sequence"/>
</dbReference>
<feature type="region of interest" description="Disordered" evidence="1">
    <location>
        <begin position="1"/>
        <end position="173"/>
    </location>
</feature>
<keyword evidence="3" id="KW-1185">Reference proteome</keyword>
<reference evidence="2" key="1">
    <citation type="submission" date="2021-04" db="EMBL/GenBank/DDBJ databases">
        <title>Pseudonocardia sp. nov., isolated from sandy soil of mangrove forest.</title>
        <authorList>
            <person name="Zan Z."/>
            <person name="Huang R."/>
            <person name="Liu W."/>
        </authorList>
    </citation>
    <scope>NUCLEOTIDE SEQUENCE</scope>
    <source>
        <strain evidence="2">S2-4</strain>
    </source>
</reference>
<evidence type="ECO:0000313" key="2">
    <source>
        <dbReference type="EMBL" id="MCO1655817.1"/>
    </source>
</evidence>
<organism evidence="2 3">
    <name type="scientific">Pseudonocardia humida</name>
    <dbReference type="NCBI Taxonomy" id="2800819"/>
    <lineage>
        <taxon>Bacteria</taxon>
        <taxon>Bacillati</taxon>
        <taxon>Actinomycetota</taxon>
        <taxon>Actinomycetes</taxon>
        <taxon>Pseudonocardiales</taxon>
        <taxon>Pseudonocardiaceae</taxon>
        <taxon>Pseudonocardia</taxon>
    </lineage>
</organism>
<feature type="compositionally biased region" description="Low complexity" evidence="1">
    <location>
        <begin position="146"/>
        <end position="168"/>
    </location>
</feature>
<feature type="compositionally biased region" description="Basic and acidic residues" evidence="1">
    <location>
        <begin position="81"/>
        <end position="91"/>
    </location>
</feature>
<feature type="compositionally biased region" description="Basic and acidic residues" evidence="1">
    <location>
        <begin position="115"/>
        <end position="145"/>
    </location>
</feature>
<dbReference type="EMBL" id="JAGSOV010000024">
    <property type="protein sequence ID" value="MCO1655817.1"/>
    <property type="molecule type" value="Genomic_DNA"/>
</dbReference>
<evidence type="ECO:0000256" key="1">
    <source>
        <dbReference type="SAM" id="MobiDB-lite"/>
    </source>
</evidence>
<dbReference type="RefSeq" id="WP_252437958.1">
    <property type="nucleotide sequence ID" value="NZ_JAGSOV010000024.1"/>
</dbReference>
<accession>A0ABT0ZYJ8</accession>